<evidence type="ECO:0000256" key="1">
    <source>
        <dbReference type="SAM" id="MobiDB-lite"/>
    </source>
</evidence>
<dbReference type="PIRSF" id="PIRSF014995">
    <property type="entry name" value="UCP014995"/>
    <property type="match status" value="1"/>
</dbReference>
<reference evidence="3 4" key="1">
    <citation type="submission" date="2021-05" db="EMBL/GenBank/DDBJ databases">
        <title>Roseococcus sp. XZZS9, whole genome shotgun sequencing project.</title>
        <authorList>
            <person name="Zhao G."/>
            <person name="Shen L."/>
        </authorList>
    </citation>
    <scope>NUCLEOTIDE SEQUENCE [LARGE SCALE GENOMIC DNA]</scope>
    <source>
        <strain evidence="3 4">XZZS9</strain>
    </source>
</reference>
<evidence type="ECO:0000313" key="3">
    <source>
        <dbReference type="EMBL" id="MBS7812835.1"/>
    </source>
</evidence>
<comment type="caution">
    <text evidence="3">The sequence shown here is derived from an EMBL/GenBank/DDBJ whole genome shotgun (WGS) entry which is preliminary data.</text>
</comment>
<evidence type="ECO:0000256" key="2">
    <source>
        <dbReference type="SAM" id="SignalP"/>
    </source>
</evidence>
<accession>A0ABS5QGN2</accession>
<keyword evidence="4" id="KW-1185">Reference proteome</keyword>
<dbReference type="EMBL" id="JAHCDA010000003">
    <property type="protein sequence ID" value="MBS7812835.1"/>
    <property type="molecule type" value="Genomic_DNA"/>
</dbReference>
<dbReference type="InterPro" id="IPR014469">
    <property type="entry name" value="DUF2271"/>
</dbReference>
<feature type="chain" id="PRO_5045285131" evidence="2">
    <location>
        <begin position="21"/>
        <end position="170"/>
    </location>
</feature>
<dbReference type="RefSeq" id="WP_213671517.1">
    <property type="nucleotide sequence ID" value="NZ_JAHCDA010000003.1"/>
</dbReference>
<keyword evidence="2" id="KW-0732">Signal</keyword>
<dbReference type="Pfam" id="PF10029">
    <property type="entry name" value="DUF2271"/>
    <property type="match status" value="1"/>
</dbReference>
<protein>
    <submittedName>
        <fullName evidence="3">DUF2271 domain-containing protein</fullName>
    </submittedName>
</protein>
<evidence type="ECO:0000313" key="4">
    <source>
        <dbReference type="Proteomes" id="UP000766336"/>
    </source>
</evidence>
<gene>
    <name evidence="3" type="ORF">KHU32_17935</name>
</gene>
<feature type="compositionally biased region" description="Polar residues" evidence="1">
    <location>
        <begin position="151"/>
        <end position="161"/>
    </location>
</feature>
<sequence length="170" mass="18434">MRSLLTAVAAVGLAAAPAHGAELRVSIELPQLNVAEYHRPYLAAWIENDRQEAVANLAVWYDTKLRNEHGQRWLRDLRQWWRRGGRDLALPADGVSGATRAPGHHQLLVDPANPSLAGLQPGTYSVVVEVTREAGGRELVRVPMQWPPAAQSASVSGSTELGTVALNARP</sequence>
<feature type="region of interest" description="Disordered" evidence="1">
    <location>
        <begin position="148"/>
        <end position="170"/>
    </location>
</feature>
<dbReference type="Proteomes" id="UP000766336">
    <property type="component" value="Unassembled WGS sequence"/>
</dbReference>
<organism evidence="3 4">
    <name type="scientific">Roseococcus pinisoli</name>
    <dbReference type="NCBI Taxonomy" id="2835040"/>
    <lineage>
        <taxon>Bacteria</taxon>
        <taxon>Pseudomonadati</taxon>
        <taxon>Pseudomonadota</taxon>
        <taxon>Alphaproteobacteria</taxon>
        <taxon>Acetobacterales</taxon>
        <taxon>Roseomonadaceae</taxon>
        <taxon>Roseococcus</taxon>
    </lineage>
</organism>
<proteinExistence type="predicted"/>
<feature type="signal peptide" evidence="2">
    <location>
        <begin position="1"/>
        <end position="20"/>
    </location>
</feature>
<name>A0ABS5QGN2_9PROT</name>